<feature type="region of interest" description="Disordered" evidence="1">
    <location>
        <begin position="40"/>
        <end position="60"/>
    </location>
</feature>
<evidence type="ECO:0000256" key="2">
    <source>
        <dbReference type="SAM" id="Phobius"/>
    </source>
</evidence>
<feature type="transmembrane region" description="Helical" evidence="2">
    <location>
        <begin position="12"/>
        <end position="34"/>
    </location>
</feature>
<proteinExistence type="predicted"/>
<dbReference type="RefSeq" id="WP_090841688.1">
    <property type="nucleotide sequence ID" value="NZ_FNIL01000002.1"/>
</dbReference>
<evidence type="ECO:0000313" key="4">
    <source>
        <dbReference type="Proteomes" id="UP000198778"/>
    </source>
</evidence>
<keyword evidence="2" id="KW-0812">Transmembrane</keyword>
<dbReference type="Proteomes" id="UP000198778">
    <property type="component" value="Unassembled WGS sequence"/>
</dbReference>
<protein>
    <submittedName>
        <fullName evidence="3">Uncharacterized protein</fullName>
    </submittedName>
</protein>
<dbReference type="AlphaFoldDB" id="A0A1H0D3N5"/>
<sequence>MTTVLSSAYWEISVVTLSVLMLSAVSLAAMTIFLKGTGMLRSRNHRDPPEEVETTEKKEL</sequence>
<reference evidence="4" key="1">
    <citation type="submission" date="2016-10" db="EMBL/GenBank/DDBJ databases">
        <authorList>
            <person name="Varghese N."/>
            <person name="Submissions S."/>
        </authorList>
    </citation>
    <scope>NUCLEOTIDE SEQUENCE [LARGE SCALE GENOMIC DNA]</scope>
    <source>
        <strain evidence="4">CGMCC 1.10369</strain>
    </source>
</reference>
<evidence type="ECO:0000313" key="3">
    <source>
        <dbReference type="EMBL" id="SDN64699.1"/>
    </source>
</evidence>
<evidence type="ECO:0000256" key="1">
    <source>
        <dbReference type="SAM" id="MobiDB-lite"/>
    </source>
</evidence>
<organism evidence="3 4">
    <name type="scientific">Alkalicoccus daliensis</name>
    <dbReference type="NCBI Taxonomy" id="745820"/>
    <lineage>
        <taxon>Bacteria</taxon>
        <taxon>Bacillati</taxon>
        <taxon>Bacillota</taxon>
        <taxon>Bacilli</taxon>
        <taxon>Bacillales</taxon>
        <taxon>Bacillaceae</taxon>
        <taxon>Alkalicoccus</taxon>
    </lineage>
</organism>
<keyword evidence="2" id="KW-0472">Membrane</keyword>
<keyword evidence="2" id="KW-1133">Transmembrane helix</keyword>
<feature type="compositionally biased region" description="Basic and acidic residues" evidence="1">
    <location>
        <begin position="45"/>
        <end position="60"/>
    </location>
</feature>
<name>A0A1H0D3N5_9BACI</name>
<dbReference type="EMBL" id="FNIL01000002">
    <property type="protein sequence ID" value="SDN64699.1"/>
    <property type="molecule type" value="Genomic_DNA"/>
</dbReference>
<gene>
    <name evidence="3" type="ORF">SAMN04488053_102331</name>
</gene>
<keyword evidence="4" id="KW-1185">Reference proteome</keyword>
<accession>A0A1H0D3N5</accession>